<dbReference type="InterPro" id="IPR052162">
    <property type="entry name" value="Sensor_kinase/Photoreceptor"/>
</dbReference>
<dbReference type="PANTHER" id="PTHR43304:SF1">
    <property type="entry name" value="PAC DOMAIN-CONTAINING PROTEIN"/>
    <property type="match status" value="1"/>
</dbReference>
<gene>
    <name evidence="10" type="ORF">A8139_07530</name>
</gene>
<feature type="domain" description="PAC" evidence="9">
    <location>
        <begin position="442"/>
        <end position="496"/>
    </location>
</feature>
<feature type="domain" description="PAC" evidence="9">
    <location>
        <begin position="199"/>
        <end position="251"/>
    </location>
</feature>
<evidence type="ECO:0000256" key="4">
    <source>
        <dbReference type="ARBA" id="ARBA00022679"/>
    </source>
</evidence>
<dbReference type="Pfam" id="PF13426">
    <property type="entry name" value="PAS_9"/>
    <property type="match status" value="1"/>
</dbReference>
<feature type="domain" description="PAS" evidence="8">
    <location>
        <begin position="389"/>
        <end position="441"/>
    </location>
</feature>
<dbReference type="PANTHER" id="PTHR43304">
    <property type="entry name" value="PHYTOCHROME-LIKE PROTEIN CPH1"/>
    <property type="match status" value="1"/>
</dbReference>
<dbReference type="SUPFAM" id="SSF55874">
    <property type="entry name" value="ATPase domain of HSP90 chaperone/DNA topoisomerase II/histidine kinase"/>
    <property type="match status" value="1"/>
</dbReference>
<dbReference type="PROSITE" id="PS50109">
    <property type="entry name" value="HIS_KIN"/>
    <property type="match status" value="1"/>
</dbReference>
<dbReference type="InterPro" id="IPR005467">
    <property type="entry name" value="His_kinase_dom"/>
</dbReference>
<feature type="transmembrane region" description="Helical" evidence="6">
    <location>
        <begin position="87"/>
        <end position="107"/>
    </location>
</feature>
<dbReference type="Pfam" id="PF08447">
    <property type="entry name" value="PAS_3"/>
    <property type="match status" value="1"/>
</dbReference>
<comment type="catalytic activity">
    <reaction evidence="1">
        <text>ATP + protein L-histidine = ADP + protein N-phospho-L-histidine.</text>
        <dbReference type="EC" id="2.7.13.3"/>
    </reaction>
</comment>
<dbReference type="NCBIfam" id="TIGR00229">
    <property type="entry name" value="sensory_box"/>
    <property type="match status" value="2"/>
</dbReference>
<dbReference type="RefSeq" id="WP_112137002.1">
    <property type="nucleotide sequence ID" value="NZ_CP016181.1"/>
</dbReference>
<evidence type="ECO:0000313" key="10">
    <source>
        <dbReference type="EMBL" id="AWX99861.1"/>
    </source>
</evidence>
<dbReference type="PROSITE" id="PS50113">
    <property type="entry name" value="PAC"/>
    <property type="match status" value="2"/>
</dbReference>
<feature type="domain" description="Histidine kinase" evidence="7">
    <location>
        <begin position="509"/>
        <end position="731"/>
    </location>
</feature>
<feature type="domain" description="PAS" evidence="8">
    <location>
        <begin position="127"/>
        <end position="196"/>
    </location>
</feature>
<keyword evidence="6" id="KW-0812">Transmembrane</keyword>
<dbReference type="EMBL" id="CP016181">
    <property type="protein sequence ID" value="AWX99861.1"/>
    <property type="molecule type" value="Genomic_DNA"/>
</dbReference>
<evidence type="ECO:0000256" key="1">
    <source>
        <dbReference type="ARBA" id="ARBA00000085"/>
    </source>
</evidence>
<dbReference type="Gene3D" id="1.10.287.130">
    <property type="match status" value="1"/>
</dbReference>
<dbReference type="InterPro" id="IPR001610">
    <property type="entry name" value="PAC"/>
</dbReference>
<evidence type="ECO:0000256" key="3">
    <source>
        <dbReference type="ARBA" id="ARBA00022553"/>
    </source>
</evidence>
<dbReference type="SMART" id="SM00387">
    <property type="entry name" value="HATPase_c"/>
    <property type="match status" value="1"/>
</dbReference>
<dbReference type="EC" id="2.7.13.3" evidence="2"/>
<dbReference type="AlphaFoldDB" id="A0A2Z4PQQ4"/>
<evidence type="ECO:0000259" key="7">
    <source>
        <dbReference type="PROSITE" id="PS50109"/>
    </source>
</evidence>
<dbReference type="CDD" id="cd00130">
    <property type="entry name" value="PAS"/>
    <property type="match status" value="2"/>
</dbReference>
<dbReference type="SUPFAM" id="SSF55785">
    <property type="entry name" value="PYP-like sensor domain (PAS domain)"/>
    <property type="match status" value="3"/>
</dbReference>
<keyword evidence="3" id="KW-0597">Phosphoprotein</keyword>
<keyword evidence="5" id="KW-0418">Kinase</keyword>
<dbReference type="CDD" id="cd00082">
    <property type="entry name" value="HisKA"/>
    <property type="match status" value="1"/>
</dbReference>
<dbReference type="InterPro" id="IPR036890">
    <property type="entry name" value="HATPase_C_sf"/>
</dbReference>
<dbReference type="PRINTS" id="PR00344">
    <property type="entry name" value="BCTRLSENSOR"/>
</dbReference>
<dbReference type="InterPro" id="IPR035965">
    <property type="entry name" value="PAS-like_dom_sf"/>
</dbReference>
<evidence type="ECO:0000256" key="6">
    <source>
        <dbReference type="SAM" id="Phobius"/>
    </source>
</evidence>
<name>A0A2Z4PQQ4_9GAMM</name>
<dbReference type="Gene3D" id="3.30.450.20">
    <property type="entry name" value="PAS domain"/>
    <property type="match status" value="3"/>
</dbReference>
<evidence type="ECO:0000259" key="8">
    <source>
        <dbReference type="PROSITE" id="PS50112"/>
    </source>
</evidence>
<dbReference type="InterPro" id="IPR013656">
    <property type="entry name" value="PAS_4"/>
</dbReference>
<dbReference type="SMART" id="SM00091">
    <property type="entry name" value="PAS"/>
    <property type="match status" value="3"/>
</dbReference>
<dbReference type="InterPro" id="IPR000014">
    <property type="entry name" value="PAS"/>
</dbReference>
<dbReference type="Gene3D" id="3.30.565.10">
    <property type="entry name" value="Histidine kinase-like ATPase, C-terminal domain"/>
    <property type="match status" value="1"/>
</dbReference>
<feature type="transmembrane region" description="Helical" evidence="6">
    <location>
        <begin position="62"/>
        <end position="81"/>
    </location>
</feature>
<dbReference type="InterPro" id="IPR013655">
    <property type="entry name" value="PAS_fold_3"/>
</dbReference>
<dbReference type="InterPro" id="IPR036097">
    <property type="entry name" value="HisK_dim/P_sf"/>
</dbReference>
<keyword evidence="6" id="KW-0472">Membrane</keyword>
<dbReference type="InterPro" id="IPR000700">
    <property type="entry name" value="PAS-assoc_C"/>
</dbReference>
<dbReference type="InterPro" id="IPR003661">
    <property type="entry name" value="HisK_dim/P_dom"/>
</dbReference>
<dbReference type="InterPro" id="IPR003594">
    <property type="entry name" value="HATPase_dom"/>
</dbReference>
<dbReference type="InterPro" id="IPR004358">
    <property type="entry name" value="Sig_transdc_His_kin-like_C"/>
</dbReference>
<accession>A0A2Z4PQQ4</accession>
<proteinExistence type="predicted"/>
<dbReference type="CDD" id="cd16919">
    <property type="entry name" value="HATPase_CckA-like"/>
    <property type="match status" value="1"/>
</dbReference>
<feature type="domain" description="PAS" evidence="8">
    <location>
        <begin position="252"/>
        <end position="297"/>
    </location>
</feature>
<dbReference type="Pfam" id="PF08448">
    <property type="entry name" value="PAS_4"/>
    <property type="match status" value="1"/>
</dbReference>
<protein>
    <recommendedName>
        <fullName evidence="2">histidine kinase</fullName>
        <ecNumber evidence="2">2.7.13.3</ecNumber>
    </recommendedName>
</protein>
<dbReference type="Proteomes" id="UP000249898">
    <property type="component" value="Chromosome"/>
</dbReference>
<dbReference type="SMART" id="SM00388">
    <property type="entry name" value="HisKA"/>
    <property type="match status" value="1"/>
</dbReference>
<keyword evidence="6" id="KW-1133">Transmembrane helix</keyword>
<dbReference type="GO" id="GO:0000155">
    <property type="term" value="F:phosphorelay sensor kinase activity"/>
    <property type="evidence" value="ECO:0007669"/>
    <property type="project" value="InterPro"/>
</dbReference>
<feature type="transmembrane region" description="Helical" evidence="6">
    <location>
        <begin position="7"/>
        <end position="27"/>
    </location>
</feature>
<evidence type="ECO:0000256" key="5">
    <source>
        <dbReference type="ARBA" id="ARBA00022777"/>
    </source>
</evidence>
<keyword evidence="4" id="KW-0808">Transferase</keyword>
<evidence type="ECO:0000259" key="9">
    <source>
        <dbReference type="PROSITE" id="PS50113"/>
    </source>
</evidence>
<dbReference type="OrthoDB" id="9772100at2"/>
<evidence type="ECO:0000313" key="11">
    <source>
        <dbReference type="Proteomes" id="UP000249898"/>
    </source>
</evidence>
<evidence type="ECO:0000256" key="2">
    <source>
        <dbReference type="ARBA" id="ARBA00012438"/>
    </source>
</evidence>
<sequence>MKKNVVLVSLTQLNMGIILALLSIIFITDIMTPLDFSHSILYLPVLVYSISIPQMSKRFHRVVLAASLIGITANYFWFPHFHGLHEFYIISNNILSAGILILAYVYCRKMHTLNLDNVEISKVVQDQRKTLEDFIDAMPIEVWTANANGVVNYISNSLVTFSGMRREAILENWLSLIHPDDIEKTTDFWTKSIRTEKTYDINFRIRRQDGKYVWHQSHAVPQRNKNGQIQRWLGSASNIDDLHRFREESERLAAQFRHIVESITDAFFTLDHNFCFTYLNNKSAELLENSIDELLGEVIWEKCAIGYNSPFAVHYRHAVETQQALYFEEYFPPSNKWLDVRVYPSTDGLTVYFSDITEKRKEQEQLKLLNTAVSRLNDIIIITKAESSDQQGLTTVFVNDAFEKLTGYSPQEIIGKSPKLLQGPKTDRLELDRIKAALKNKEAIRTQLINYTKTGMEYWIELEIVPLIDNNGDCTHLVSVERDITERIEMEQRLRMSQKLEALGHLTGGVAHDFNNLLMVIMGNTEMLAELMSDSQHRPMIEMTLSAAQRGAELTRKLLSFARRQPLNPKPIDINQLAAAMHALIRLTLPENIELKFVLAPNLGVTDIDSAELDNALLNLVLNARDAMPNGGTLFIETANVVLNSHHSASHSDVKSSEYVMICVSDTGIGMTADTLRQAFEPFFTTKDVGKGSGLGLSMVFGFTKQSGGHPNIYSELGEGTSVKLYFPKVQDALHPSDLPKLALQLLGGKDEHTLIAENDDFVKEHLESKL</sequence>
<dbReference type="Pfam" id="PF02518">
    <property type="entry name" value="HATPase_c"/>
    <property type="match status" value="1"/>
</dbReference>
<dbReference type="SUPFAM" id="SSF47384">
    <property type="entry name" value="Homodimeric domain of signal transducing histidine kinase"/>
    <property type="match status" value="1"/>
</dbReference>
<reference evidence="10 11" key="1">
    <citation type="submission" date="2016-06" db="EMBL/GenBank/DDBJ databases">
        <title>The sequenced genome of the ice-adhering bacterium Marinomonas primoryensis, from Antarctica.</title>
        <authorList>
            <person name="Graham L."/>
            <person name="Vance T.D.R."/>
            <person name="Davies P.L."/>
        </authorList>
    </citation>
    <scope>NUCLEOTIDE SEQUENCE [LARGE SCALE GENOMIC DNA]</scope>
    <source>
        <strain evidence="10 11">AceL</strain>
    </source>
</reference>
<dbReference type="SMART" id="SM00086">
    <property type="entry name" value="PAC"/>
    <property type="match status" value="2"/>
</dbReference>
<dbReference type="FunFam" id="3.30.450.20:FF:000099">
    <property type="entry name" value="Sensory box sensor histidine kinase"/>
    <property type="match status" value="1"/>
</dbReference>
<dbReference type="Pfam" id="PF00512">
    <property type="entry name" value="HisKA"/>
    <property type="match status" value="1"/>
</dbReference>
<organism evidence="10 11">
    <name type="scientific">Marinomonas primoryensis</name>
    <dbReference type="NCBI Taxonomy" id="178399"/>
    <lineage>
        <taxon>Bacteria</taxon>
        <taxon>Pseudomonadati</taxon>
        <taxon>Pseudomonadota</taxon>
        <taxon>Gammaproteobacteria</taxon>
        <taxon>Oceanospirillales</taxon>
        <taxon>Oceanospirillaceae</taxon>
        <taxon>Marinomonas</taxon>
    </lineage>
</organism>
<dbReference type="PROSITE" id="PS50112">
    <property type="entry name" value="PAS"/>
    <property type="match status" value="3"/>
</dbReference>